<dbReference type="GO" id="GO:0000785">
    <property type="term" value="C:chromatin"/>
    <property type="evidence" value="ECO:0007669"/>
    <property type="project" value="TreeGrafter"/>
</dbReference>
<evidence type="ECO:0000313" key="3">
    <source>
        <dbReference type="Proteomes" id="UP000224567"/>
    </source>
</evidence>
<dbReference type="GO" id="GO:0003677">
    <property type="term" value="F:DNA binding"/>
    <property type="evidence" value="ECO:0007669"/>
    <property type="project" value="TreeGrafter"/>
</dbReference>
<dbReference type="OrthoDB" id="1250621at2759"/>
<accession>A0A2G2VXD3</accession>
<dbReference type="GO" id="GO:0005634">
    <property type="term" value="C:nucleus"/>
    <property type="evidence" value="ECO:0007669"/>
    <property type="project" value="TreeGrafter"/>
</dbReference>
<keyword evidence="3" id="KW-1185">Reference proteome</keyword>
<gene>
    <name evidence="2" type="ORF">CQW23_21208</name>
</gene>
<proteinExistence type="predicted"/>
<dbReference type="Proteomes" id="UP000224567">
    <property type="component" value="Unassembled WGS sequence"/>
</dbReference>
<sequence>MTDYEIRHQKAKKEFHPLRDDEDVGLPFLIITTSAALPLWEAEFSCWTGVNVVYQDSQLSPVTYVSKMYQDKCATRFNSCSVLSLLDTKYNKANNELLNTDSDLDLTEFKKRLKHFVAYECKSSSSKFIEYWVPVKLSNEPIEQYCTCLFDNSTWLCSSMKNDSPSCVDNILKYTRKSHDGSGVYSIRNILSDLIPKKFGGD</sequence>
<evidence type="ECO:0000256" key="1">
    <source>
        <dbReference type="ARBA" id="ARBA00023242"/>
    </source>
</evidence>
<name>A0A2G2VXD3_CAPBA</name>
<dbReference type="PANTHER" id="PTHR45623:SF13">
    <property type="entry name" value="HELICASE PROTEIN MOM1"/>
    <property type="match status" value="1"/>
</dbReference>
<comment type="caution">
    <text evidence="2">The sequence shown here is derived from an EMBL/GenBank/DDBJ whole genome shotgun (WGS) entry which is preliminary data.</text>
</comment>
<organism evidence="2 3">
    <name type="scientific">Capsicum baccatum</name>
    <name type="common">Peruvian pepper</name>
    <dbReference type="NCBI Taxonomy" id="33114"/>
    <lineage>
        <taxon>Eukaryota</taxon>
        <taxon>Viridiplantae</taxon>
        <taxon>Streptophyta</taxon>
        <taxon>Embryophyta</taxon>
        <taxon>Tracheophyta</taxon>
        <taxon>Spermatophyta</taxon>
        <taxon>Magnoliopsida</taxon>
        <taxon>eudicotyledons</taxon>
        <taxon>Gunneridae</taxon>
        <taxon>Pentapetalae</taxon>
        <taxon>asterids</taxon>
        <taxon>lamiids</taxon>
        <taxon>Solanales</taxon>
        <taxon>Solanaceae</taxon>
        <taxon>Solanoideae</taxon>
        <taxon>Capsiceae</taxon>
        <taxon>Capsicum</taxon>
    </lineage>
</organism>
<reference evidence="3" key="2">
    <citation type="journal article" date="2017" name="J. Anim. Genet.">
        <title>Multiple reference genome sequences of hot pepper reveal the massive evolution of plant disease resistance genes by retroduplication.</title>
        <authorList>
            <person name="Kim S."/>
            <person name="Park J."/>
            <person name="Yeom S.-I."/>
            <person name="Kim Y.-M."/>
            <person name="Seo E."/>
            <person name="Kim K.-T."/>
            <person name="Kim M.-S."/>
            <person name="Lee J.M."/>
            <person name="Cheong K."/>
            <person name="Shin H.-S."/>
            <person name="Kim S.-B."/>
            <person name="Han K."/>
            <person name="Lee J."/>
            <person name="Park M."/>
            <person name="Lee H.-A."/>
            <person name="Lee H.-Y."/>
            <person name="Lee Y."/>
            <person name="Oh S."/>
            <person name="Lee J.H."/>
            <person name="Choi E."/>
            <person name="Choi E."/>
            <person name="Lee S.E."/>
            <person name="Jeon J."/>
            <person name="Kim H."/>
            <person name="Choi G."/>
            <person name="Song H."/>
            <person name="Lee J."/>
            <person name="Lee S.-C."/>
            <person name="Kwon J.-K."/>
            <person name="Lee H.-Y."/>
            <person name="Koo N."/>
            <person name="Hong Y."/>
            <person name="Kim R.W."/>
            <person name="Kang W.-H."/>
            <person name="Huh J.H."/>
            <person name="Kang B.-C."/>
            <person name="Yang T.-J."/>
            <person name="Lee Y.-H."/>
            <person name="Bennetzen J.L."/>
            <person name="Choi D."/>
        </authorList>
    </citation>
    <scope>NUCLEOTIDE SEQUENCE [LARGE SCALE GENOMIC DNA]</scope>
    <source>
        <strain evidence="3">cv. PBC81</strain>
    </source>
</reference>
<protein>
    <submittedName>
        <fullName evidence="2">Uncharacterized protein</fullName>
    </submittedName>
</protein>
<reference evidence="2 3" key="1">
    <citation type="journal article" date="2017" name="Genome Biol.">
        <title>New reference genome sequences of hot pepper reveal the massive evolution of plant disease-resistance genes by retroduplication.</title>
        <authorList>
            <person name="Kim S."/>
            <person name="Park J."/>
            <person name="Yeom S.I."/>
            <person name="Kim Y.M."/>
            <person name="Seo E."/>
            <person name="Kim K.T."/>
            <person name="Kim M.S."/>
            <person name="Lee J.M."/>
            <person name="Cheong K."/>
            <person name="Shin H.S."/>
            <person name="Kim S.B."/>
            <person name="Han K."/>
            <person name="Lee J."/>
            <person name="Park M."/>
            <person name="Lee H.A."/>
            <person name="Lee H.Y."/>
            <person name="Lee Y."/>
            <person name="Oh S."/>
            <person name="Lee J.H."/>
            <person name="Choi E."/>
            <person name="Choi E."/>
            <person name="Lee S.E."/>
            <person name="Jeon J."/>
            <person name="Kim H."/>
            <person name="Choi G."/>
            <person name="Song H."/>
            <person name="Lee J."/>
            <person name="Lee S.C."/>
            <person name="Kwon J.K."/>
            <person name="Lee H.Y."/>
            <person name="Koo N."/>
            <person name="Hong Y."/>
            <person name="Kim R.W."/>
            <person name="Kang W.H."/>
            <person name="Huh J.H."/>
            <person name="Kang B.C."/>
            <person name="Yang T.J."/>
            <person name="Lee Y.H."/>
            <person name="Bennetzen J.L."/>
            <person name="Choi D."/>
        </authorList>
    </citation>
    <scope>NUCLEOTIDE SEQUENCE [LARGE SCALE GENOMIC DNA]</scope>
    <source>
        <strain evidence="3">cv. PBC81</strain>
    </source>
</reference>
<dbReference type="PANTHER" id="PTHR45623">
    <property type="entry name" value="CHROMODOMAIN-HELICASE-DNA-BINDING PROTEIN 3-RELATED-RELATED"/>
    <property type="match status" value="1"/>
</dbReference>
<dbReference type="EMBL" id="MLFT02000009">
    <property type="protein sequence ID" value="PHT37635.1"/>
    <property type="molecule type" value="Genomic_DNA"/>
</dbReference>
<dbReference type="AlphaFoldDB" id="A0A2G2VXD3"/>
<dbReference type="GO" id="GO:0042393">
    <property type="term" value="F:histone binding"/>
    <property type="evidence" value="ECO:0007669"/>
    <property type="project" value="TreeGrafter"/>
</dbReference>
<dbReference type="STRING" id="33114.A0A2G2VXD3"/>
<dbReference type="GO" id="GO:0140658">
    <property type="term" value="F:ATP-dependent chromatin remodeler activity"/>
    <property type="evidence" value="ECO:0007669"/>
    <property type="project" value="TreeGrafter"/>
</dbReference>
<dbReference type="GO" id="GO:0003682">
    <property type="term" value="F:chromatin binding"/>
    <property type="evidence" value="ECO:0007669"/>
    <property type="project" value="TreeGrafter"/>
</dbReference>
<keyword evidence="1" id="KW-0539">Nucleus</keyword>
<dbReference type="GO" id="GO:0016887">
    <property type="term" value="F:ATP hydrolysis activity"/>
    <property type="evidence" value="ECO:0007669"/>
    <property type="project" value="TreeGrafter"/>
</dbReference>
<evidence type="ECO:0000313" key="2">
    <source>
        <dbReference type="EMBL" id="PHT37635.1"/>
    </source>
</evidence>